<evidence type="ECO:0000313" key="1">
    <source>
        <dbReference type="EMBL" id="XBT79804.1"/>
    </source>
</evidence>
<organism evidence="1">
    <name type="scientific">Micromonospora sp. HUAS YX12</name>
    <dbReference type="NCBI Taxonomy" id="3156396"/>
    <lineage>
        <taxon>Bacteria</taxon>
        <taxon>Bacillati</taxon>
        <taxon>Actinomycetota</taxon>
        <taxon>Actinomycetes</taxon>
        <taxon>Micromonosporales</taxon>
        <taxon>Micromonosporaceae</taxon>
        <taxon>Micromonospora</taxon>
    </lineage>
</organism>
<sequence length="479" mass="51329">MITVVVAPKPDGHGVRPQAKNMHKDFDMVDMLDQIPSSHMAARLDGCPPWCVTVHAGEASCSPGGRSRRHSRTVMETHEGEVSGIGVVIVSLEHLDQPDESAPAELVVSARDPLNLADAGYLATSIRKAVTLARQTHRPYWLKRACPSWCNATHLDGDHLDDRIHLPDDSPPVLLSLHNSVSTAGESCRDQAYRPQRLEVDLEQHADAVEPVVTFVIEGATAALRLTLDEAEQVQTAVGQVVAMARDADSQPIGAAPALSAPARTPERPSLDRTLVDRVIHDEGLMAGQKISVLRGGLAAHFTEQGLSAAEQAARLNCTEEQAVDAVVDFAMWSHAGYLLPPARPAEPQCPVWCAGDCRSEGGVRLHDRHVAAVYGQHSDDANEPKVATVDLEAFNSPDGYGDEPPSVTLAIDNPQQRTADMTKLDGLDHGTVRGLAASLLSGCWDRTTIRLTPQKAAELGASLITASRAAYNNTAVKA</sequence>
<proteinExistence type="predicted"/>
<dbReference type="EMBL" id="CP157974">
    <property type="protein sequence ID" value="XBT79804.1"/>
    <property type="molecule type" value="Genomic_DNA"/>
</dbReference>
<protein>
    <submittedName>
        <fullName evidence="1">Uncharacterized protein</fullName>
    </submittedName>
</protein>
<dbReference type="RefSeq" id="WP_349876286.1">
    <property type="nucleotide sequence ID" value="NZ_CP157974.1"/>
</dbReference>
<name>A0AAU7QUR2_9ACTN</name>
<dbReference type="AlphaFoldDB" id="A0AAU7QUR2"/>
<gene>
    <name evidence="1" type="ORF">ABIH81_19300</name>
</gene>
<reference evidence="1" key="1">
    <citation type="submission" date="2024-06" db="EMBL/GenBank/DDBJ databases">
        <title>Micromonospora sp. strain HUAS YX12 genome sequences.</title>
        <authorList>
            <person name="Mo P."/>
        </authorList>
    </citation>
    <scope>NUCLEOTIDE SEQUENCE</scope>
    <source>
        <strain evidence="1">HUAS YX12</strain>
    </source>
</reference>
<accession>A0AAU7QUR2</accession>